<evidence type="ECO:0000313" key="9">
    <source>
        <dbReference type="EMBL" id="HIT41475.1"/>
    </source>
</evidence>
<gene>
    <name evidence="9" type="ORF">IAB60_05110</name>
</gene>
<dbReference type="GO" id="GO:0000155">
    <property type="term" value="F:phosphorelay sensor kinase activity"/>
    <property type="evidence" value="ECO:0007669"/>
    <property type="project" value="InterPro"/>
</dbReference>
<dbReference type="SUPFAM" id="SSF47384">
    <property type="entry name" value="Homodimeric domain of signal transducing histidine kinase"/>
    <property type="match status" value="1"/>
</dbReference>
<evidence type="ECO:0000256" key="2">
    <source>
        <dbReference type="ARBA" id="ARBA00012438"/>
    </source>
</evidence>
<organism evidence="9 10">
    <name type="scientific">Candidatus Caccovicinus merdipullorum</name>
    <dbReference type="NCBI Taxonomy" id="2840724"/>
    <lineage>
        <taxon>Bacteria</taxon>
        <taxon>Bacillati</taxon>
        <taxon>Bacillota</taxon>
        <taxon>Clostridia</taxon>
        <taxon>Eubacteriales</taxon>
        <taxon>Candidatus Caccovicinus</taxon>
    </lineage>
</organism>
<dbReference type="PROSITE" id="PS50109">
    <property type="entry name" value="HIS_KIN"/>
    <property type="match status" value="1"/>
</dbReference>
<feature type="transmembrane region" description="Helical" evidence="7">
    <location>
        <begin position="228"/>
        <end position="247"/>
    </location>
</feature>
<evidence type="ECO:0000256" key="5">
    <source>
        <dbReference type="ARBA" id="ARBA00022777"/>
    </source>
</evidence>
<dbReference type="InterPro" id="IPR005467">
    <property type="entry name" value="His_kinase_dom"/>
</dbReference>
<keyword evidence="4" id="KW-0808">Transferase</keyword>
<keyword evidence="7" id="KW-0472">Membrane</keyword>
<dbReference type="Proteomes" id="UP000886860">
    <property type="component" value="Unassembled WGS sequence"/>
</dbReference>
<dbReference type="EC" id="2.7.13.3" evidence="2"/>
<dbReference type="SMART" id="SM00388">
    <property type="entry name" value="HisKA"/>
    <property type="match status" value="1"/>
</dbReference>
<reference evidence="9" key="2">
    <citation type="journal article" date="2021" name="PeerJ">
        <title>Extensive microbial diversity within the chicken gut microbiome revealed by metagenomics and culture.</title>
        <authorList>
            <person name="Gilroy R."/>
            <person name="Ravi A."/>
            <person name="Getino M."/>
            <person name="Pursley I."/>
            <person name="Horton D.L."/>
            <person name="Alikhan N.F."/>
            <person name="Baker D."/>
            <person name="Gharbi K."/>
            <person name="Hall N."/>
            <person name="Watson M."/>
            <person name="Adriaenssens E.M."/>
            <person name="Foster-Nyarko E."/>
            <person name="Jarju S."/>
            <person name="Secka A."/>
            <person name="Antonio M."/>
            <person name="Oren A."/>
            <person name="Chaudhuri R.R."/>
            <person name="La Ragione R."/>
            <person name="Hildebrand F."/>
            <person name="Pallen M.J."/>
        </authorList>
    </citation>
    <scope>NUCLEOTIDE SEQUENCE</scope>
    <source>
        <strain evidence="9">CHK123-3438</strain>
    </source>
</reference>
<dbReference type="SUPFAM" id="SSF55874">
    <property type="entry name" value="ATPase domain of HSP90 chaperone/DNA topoisomerase II/histidine kinase"/>
    <property type="match status" value="1"/>
</dbReference>
<comment type="catalytic activity">
    <reaction evidence="1">
        <text>ATP + protein L-histidine = ADP + protein N-phospho-L-histidine.</text>
        <dbReference type="EC" id="2.7.13.3"/>
    </reaction>
</comment>
<dbReference type="PRINTS" id="PR00344">
    <property type="entry name" value="BCTRLSENSOR"/>
</dbReference>
<dbReference type="Pfam" id="PF02518">
    <property type="entry name" value="HATPase_c"/>
    <property type="match status" value="1"/>
</dbReference>
<proteinExistence type="predicted"/>
<evidence type="ECO:0000313" key="10">
    <source>
        <dbReference type="Proteomes" id="UP000886860"/>
    </source>
</evidence>
<dbReference type="Pfam" id="PF00512">
    <property type="entry name" value="HisKA"/>
    <property type="match status" value="1"/>
</dbReference>
<dbReference type="CDD" id="cd00075">
    <property type="entry name" value="HATPase"/>
    <property type="match status" value="1"/>
</dbReference>
<dbReference type="PANTHER" id="PTHR43711:SF1">
    <property type="entry name" value="HISTIDINE KINASE 1"/>
    <property type="match status" value="1"/>
</dbReference>
<comment type="caution">
    <text evidence="9">The sequence shown here is derived from an EMBL/GenBank/DDBJ whole genome shotgun (WGS) entry which is preliminary data.</text>
</comment>
<dbReference type="InterPro" id="IPR050736">
    <property type="entry name" value="Sensor_HK_Regulatory"/>
</dbReference>
<feature type="domain" description="Histidine kinase" evidence="8">
    <location>
        <begin position="316"/>
        <end position="534"/>
    </location>
</feature>
<reference evidence="9" key="1">
    <citation type="submission" date="2020-10" db="EMBL/GenBank/DDBJ databases">
        <authorList>
            <person name="Gilroy R."/>
        </authorList>
    </citation>
    <scope>NUCLEOTIDE SEQUENCE</scope>
    <source>
        <strain evidence="9">CHK123-3438</strain>
    </source>
</reference>
<keyword evidence="7" id="KW-1133">Transmembrane helix</keyword>
<evidence type="ECO:0000259" key="8">
    <source>
        <dbReference type="PROSITE" id="PS50109"/>
    </source>
</evidence>
<evidence type="ECO:0000256" key="7">
    <source>
        <dbReference type="SAM" id="Phobius"/>
    </source>
</evidence>
<dbReference type="CDD" id="cd00082">
    <property type="entry name" value="HisKA"/>
    <property type="match status" value="1"/>
</dbReference>
<name>A0A9D1GI94_9FIRM</name>
<dbReference type="Gene3D" id="1.10.287.130">
    <property type="match status" value="1"/>
</dbReference>
<evidence type="ECO:0000256" key="1">
    <source>
        <dbReference type="ARBA" id="ARBA00000085"/>
    </source>
</evidence>
<dbReference type="InterPro" id="IPR003594">
    <property type="entry name" value="HATPase_dom"/>
</dbReference>
<accession>A0A9D1GI94</accession>
<feature type="transmembrane region" description="Helical" evidence="7">
    <location>
        <begin position="12"/>
        <end position="38"/>
    </location>
</feature>
<dbReference type="InterPro" id="IPR004358">
    <property type="entry name" value="Sig_transdc_His_kin-like_C"/>
</dbReference>
<dbReference type="EMBL" id="DVKS01000084">
    <property type="protein sequence ID" value="HIT41475.1"/>
    <property type="molecule type" value="Genomic_DNA"/>
</dbReference>
<dbReference type="InterPro" id="IPR036097">
    <property type="entry name" value="HisK_dim/P_sf"/>
</dbReference>
<dbReference type="InterPro" id="IPR036890">
    <property type="entry name" value="HATPase_C_sf"/>
</dbReference>
<keyword evidence="3" id="KW-0597">Phosphoprotein</keyword>
<keyword evidence="5 9" id="KW-0418">Kinase</keyword>
<evidence type="ECO:0000256" key="3">
    <source>
        <dbReference type="ARBA" id="ARBA00022553"/>
    </source>
</evidence>
<sequence length="535" mass="60356">MNTENRTGKKSRLYVILAGNYISFTVLMLTAFLIIYYISLKAADRIAPIADPAGLIHTAMEMEDAMLPELKVERYLGKGSQAAVLAEDGRVIYATEELVRARYPERLLECLQSMDSQVRTLTAVLPENEENARYLITGTQYGEGGYFSVTGYLLLDEERKVLDGTLFPGRSFFSDEEFQYLSGHDEKGRSLYLEQYENRQGQKRQMLLALREPANEAYQRAYRIQTRIFWLVAPVYIVLAAVCIYRLSRRIRRFLQPFLGGIENLEKGRPSGMEHYQGPAEFSAIAARFVEMERQLQKSEAERIKLDGARRQLLADISHDLKTPAAVIRGCAQALQDGMIPEEKRSGALDTIIRKADQVSSLLSAFHEYSKLEHPQMPVNRKLTDVGYLVREYFAGRYQELEMNDIFLEADIEETPCMAMADPSLLLRALENLVNNAAVYNPPGTRILAYLRREGDRLRISIADDGKGIPDELREKLFEPFVTGDAARSGSHGSGLGLAITKKIILLHEGTIQAAPDPLPGWKTEFRISLPLAES</sequence>
<dbReference type="AlphaFoldDB" id="A0A9D1GI94"/>
<dbReference type="PANTHER" id="PTHR43711">
    <property type="entry name" value="TWO-COMPONENT HISTIDINE KINASE"/>
    <property type="match status" value="1"/>
</dbReference>
<keyword evidence="6" id="KW-0902">Two-component regulatory system</keyword>
<protein>
    <recommendedName>
        <fullName evidence="2">histidine kinase</fullName>
        <ecNumber evidence="2">2.7.13.3</ecNumber>
    </recommendedName>
</protein>
<dbReference type="InterPro" id="IPR003661">
    <property type="entry name" value="HisK_dim/P_dom"/>
</dbReference>
<dbReference type="Gene3D" id="3.30.565.10">
    <property type="entry name" value="Histidine kinase-like ATPase, C-terminal domain"/>
    <property type="match status" value="1"/>
</dbReference>
<dbReference type="SMART" id="SM00387">
    <property type="entry name" value="HATPase_c"/>
    <property type="match status" value="1"/>
</dbReference>
<evidence type="ECO:0000256" key="6">
    <source>
        <dbReference type="ARBA" id="ARBA00023012"/>
    </source>
</evidence>
<evidence type="ECO:0000256" key="4">
    <source>
        <dbReference type="ARBA" id="ARBA00022679"/>
    </source>
</evidence>
<keyword evidence="7" id="KW-0812">Transmembrane</keyword>